<dbReference type="PANTHER" id="PTHR46564">
    <property type="entry name" value="TRANSPOSASE"/>
    <property type="match status" value="1"/>
</dbReference>
<proteinExistence type="predicted"/>
<feature type="domain" description="Tc1-like transposase DDE" evidence="1">
    <location>
        <begin position="174"/>
        <end position="317"/>
    </location>
</feature>
<accession>A0A8B6EWX2</accession>
<dbReference type="Proteomes" id="UP000596742">
    <property type="component" value="Unassembled WGS sequence"/>
</dbReference>
<gene>
    <name evidence="2" type="ORF">MGAL_10B081146</name>
</gene>
<dbReference type="SUPFAM" id="SSF46689">
    <property type="entry name" value="Homeodomain-like"/>
    <property type="match status" value="1"/>
</dbReference>
<dbReference type="Gene3D" id="3.30.420.10">
    <property type="entry name" value="Ribonuclease H-like superfamily/Ribonuclease H"/>
    <property type="match status" value="1"/>
</dbReference>
<dbReference type="InterPro" id="IPR047655">
    <property type="entry name" value="Transpos_IS630-like"/>
</dbReference>
<dbReference type="GO" id="GO:0003676">
    <property type="term" value="F:nucleic acid binding"/>
    <property type="evidence" value="ECO:0007669"/>
    <property type="project" value="InterPro"/>
</dbReference>
<reference evidence="2" key="1">
    <citation type="submission" date="2018-11" db="EMBL/GenBank/DDBJ databases">
        <authorList>
            <person name="Alioto T."/>
            <person name="Alioto T."/>
        </authorList>
    </citation>
    <scope>NUCLEOTIDE SEQUENCE</scope>
</reference>
<organism evidence="2 3">
    <name type="scientific">Mytilus galloprovincialis</name>
    <name type="common">Mediterranean mussel</name>
    <dbReference type="NCBI Taxonomy" id="29158"/>
    <lineage>
        <taxon>Eukaryota</taxon>
        <taxon>Metazoa</taxon>
        <taxon>Spiralia</taxon>
        <taxon>Lophotrochozoa</taxon>
        <taxon>Mollusca</taxon>
        <taxon>Bivalvia</taxon>
        <taxon>Autobranchia</taxon>
        <taxon>Pteriomorphia</taxon>
        <taxon>Mytilida</taxon>
        <taxon>Mytiloidea</taxon>
        <taxon>Mytilidae</taxon>
        <taxon>Mytilinae</taxon>
        <taxon>Mytilus</taxon>
    </lineage>
</organism>
<dbReference type="PANTHER" id="PTHR46564:SF1">
    <property type="entry name" value="TRANSPOSASE"/>
    <property type="match status" value="1"/>
</dbReference>
<dbReference type="AlphaFoldDB" id="A0A8B6EWX2"/>
<dbReference type="NCBIfam" id="NF033545">
    <property type="entry name" value="transpos_IS630"/>
    <property type="match status" value="1"/>
</dbReference>
<name>A0A8B6EWX2_MYTGA</name>
<dbReference type="InterPro" id="IPR009057">
    <property type="entry name" value="Homeodomain-like_sf"/>
</dbReference>
<protein>
    <recommendedName>
        <fullName evidence="1">Tc1-like transposase DDE domain-containing protein</fullName>
    </recommendedName>
</protein>
<keyword evidence="3" id="KW-1185">Reference proteome</keyword>
<evidence type="ECO:0000313" key="3">
    <source>
        <dbReference type="Proteomes" id="UP000596742"/>
    </source>
</evidence>
<sequence>MKRNNSQGRQYSAGKALGDDLRGLIVHELKESGVHVGNSIPKGIAPKVAEKYKITKQTVHNIWKKYNEDLSVSRRPCAGGRPRKYGIDEIEFVNVLKTERPSVEQNTLRDQLLQYSAISSISTSTVSRIITNDLNMTYKRTCITHYKKNRFMVRNLQYTQQFLNYVSNKDPFTLKFMDEMGVKLVDGQPVYGHSGKGTPCVEITRYDPHANFTASLIIGITGVKYVKIIEGASDSGEYLQFIGEASQSYTNDGESVFQPGECLVVDNAPTHHNMSERVLRNWLPTVGMEYLFLPAYSPDLNPAEQCFRKVKKLLKSDRFGPVLRQDLKVAVYKAFNEITLMDTRSFFKATEYMNI</sequence>
<dbReference type="OrthoDB" id="5947358at2759"/>
<evidence type="ECO:0000313" key="2">
    <source>
        <dbReference type="EMBL" id="VDI40332.1"/>
    </source>
</evidence>
<comment type="caution">
    <text evidence="2">The sequence shown here is derived from an EMBL/GenBank/DDBJ whole genome shotgun (WGS) entry which is preliminary data.</text>
</comment>
<dbReference type="InterPro" id="IPR038717">
    <property type="entry name" value="Tc1-like_DDE_dom"/>
</dbReference>
<evidence type="ECO:0000259" key="1">
    <source>
        <dbReference type="Pfam" id="PF13358"/>
    </source>
</evidence>
<dbReference type="EMBL" id="UYJE01005781">
    <property type="protein sequence ID" value="VDI40332.1"/>
    <property type="molecule type" value="Genomic_DNA"/>
</dbReference>
<dbReference type="InterPro" id="IPR036397">
    <property type="entry name" value="RNaseH_sf"/>
</dbReference>
<dbReference type="Pfam" id="PF13358">
    <property type="entry name" value="DDE_3"/>
    <property type="match status" value="1"/>
</dbReference>